<keyword evidence="2" id="KW-1185">Reference proteome</keyword>
<evidence type="ECO:0000313" key="2">
    <source>
        <dbReference type="Proteomes" id="UP000663193"/>
    </source>
</evidence>
<name>A0A7U2HUZ5_PHANO</name>
<organism evidence="1 2">
    <name type="scientific">Phaeosphaeria nodorum (strain SN15 / ATCC MYA-4574 / FGSC 10173)</name>
    <name type="common">Glume blotch fungus</name>
    <name type="synonym">Parastagonospora nodorum</name>
    <dbReference type="NCBI Taxonomy" id="321614"/>
    <lineage>
        <taxon>Eukaryota</taxon>
        <taxon>Fungi</taxon>
        <taxon>Dikarya</taxon>
        <taxon>Ascomycota</taxon>
        <taxon>Pezizomycotina</taxon>
        <taxon>Dothideomycetes</taxon>
        <taxon>Pleosporomycetidae</taxon>
        <taxon>Pleosporales</taxon>
        <taxon>Pleosporineae</taxon>
        <taxon>Phaeosphaeriaceae</taxon>
        <taxon>Parastagonospora</taxon>
    </lineage>
</organism>
<protein>
    <submittedName>
        <fullName evidence="1">Uncharacterized protein</fullName>
    </submittedName>
</protein>
<gene>
    <name evidence="1" type="ORF">JI435_427310</name>
</gene>
<dbReference type="VEuPathDB" id="FungiDB:JI435_427310"/>
<dbReference type="EMBL" id="CP069024">
    <property type="protein sequence ID" value="QRC91678.1"/>
    <property type="molecule type" value="Genomic_DNA"/>
</dbReference>
<dbReference type="AlphaFoldDB" id="A0A7U2HUZ5"/>
<evidence type="ECO:0000313" key="1">
    <source>
        <dbReference type="EMBL" id="QRC91678.1"/>
    </source>
</evidence>
<sequence>MKFEKDFRCTSESDRGILKMLKQDDAAIKWYLQSKFSKAPQPDINADFITIQIPLFIEFGQEADNMHVRNGPKAPQTWRVVLISSAVKEDHISIDAQWGAKETKAEAYAEMVRVVKGEWESAGKPPVE</sequence>
<proteinExistence type="predicted"/>
<accession>A0A7U2HUZ5</accession>
<dbReference type="Proteomes" id="UP000663193">
    <property type="component" value="Chromosome 2"/>
</dbReference>
<reference evidence="2" key="1">
    <citation type="journal article" date="2021" name="BMC Genomics">
        <title>Chromosome-level genome assembly and manually-curated proteome of model necrotroph Parastagonospora nodorum Sn15 reveals a genome-wide trove of candidate effector homologs, and redundancy of virulence-related functions within an accessory chromosome.</title>
        <authorList>
            <person name="Bertazzoni S."/>
            <person name="Jones D.A.B."/>
            <person name="Phan H.T."/>
            <person name="Tan K.-C."/>
            <person name="Hane J.K."/>
        </authorList>
    </citation>
    <scope>NUCLEOTIDE SEQUENCE [LARGE SCALE GENOMIC DNA]</scope>
    <source>
        <strain evidence="2">SN15 / ATCC MYA-4574 / FGSC 10173)</strain>
    </source>
</reference>